<comment type="caution">
    <text evidence="3">The sequence shown here is derived from an EMBL/GenBank/DDBJ whole genome shotgun (WGS) entry which is preliminary data.</text>
</comment>
<name>A0A261FHH1_9BIFI</name>
<keyword evidence="2" id="KW-1133">Transmembrane helix</keyword>
<evidence type="ECO:0000256" key="1">
    <source>
        <dbReference type="SAM" id="MobiDB-lite"/>
    </source>
</evidence>
<dbReference type="AlphaFoldDB" id="A0A261FHH1"/>
<keyword evidence="2" id="KW-0472">Membrane</keyword>
<organism evidence="3 4">
    <name type="scientific">Bifidobacterium tissieri</name>
    <dbReference type="NCBI Taxonomy" id="1630162"/>
    <lineage>
        <taxon>Bacteria</taxon>
        <taxon>Bacillati</taxon>
        <taxon>Actinomycetota</taxon>
        <taxon>Actinomycetes</taxon>
        <taxon>Bifidobacteriales</taxon>
        <taxon>Bifidobacteriaceae</taxon>
        <taxon>Bifidobacterium</taxon>
    </lineage>
</organism>
<feature type="region of interest" description="Disordered" evidence="1">
    <location>
        <begin position="54"/>
        <end position="80"/>
    </location>
</feature>
<evidence type="ECO:0000313" key="3">
    <source>
        <dbReference type="EMBL" id="OZG58413.1"/>
    </source>
</evidence>
<dbReference type="RefSeq" id="WP_169713047.1">
    <property type="nucleotide sequence ID" value="NZ_MWWV01000004.1"/>
</dbReference>
<feature type="compositionally biased region" description="Low complexity" evidence="1">
    <location>
        <begin position="60"/>
        <end position="72"/>
    </location>
</feature>
<proteinExistence type="predicted"/>
<feature type="transmembrane region" description="Helical" evidence="2">
    <location>
        <begin position="21"/>
        <end position="42"/>
    </location>
</feature>
<evidence type="ECO:0000256" key="2">
    <source>
        <dbReference type="SAM" id="Phobius"/>
    </source>
</evidence>
<evidence type="ECO:0000313" key="4">
    <source>
        <dbReference type="Proteomes" id="UP000216444"/>
    </source>
</evidence>
<dbReference type="InterPro" id="IPR012338">
    <property type="entry name" value="Beta-lactam/transpept-like"/>
</dbReference>
<dbReference type="Gene3D" id="3.40.710.10">
    <property type="entry name" value="DD-peptidase/beta-lactamase superfamily"/>
    <property type="match status" value="1"/>
</dbReference>
<keyword evidence="4" id="KW-1185">Reference proteome</keyword>
<protein>
    <submittedName>
        <fullName evidence="3">Beta-lactamase class A-like protein</fullName>
    </submittedName>
</protein>
<reference evidence="3 4" key="1">
    <citation type="journal article" date="2017" name="BMC Genomics">
        <title>Comparative genomic and phylogenomic analyses of the Bifidobacteriaceae family.</title>
        <authorList>
            <person name="Lugli G.A."/>
            <person name="Milani C."/>
            <person name="Turroni F."/>
            <person name="Duranti S."/>
            <person name="Mancabelli L."/>
            <person name="Mangifesta M."/>
            <person name="Ferrario C."/>
            <person name="Modesto M."/>
            <person name="Mattarelli P."/>
            <person name="Jiri K."/>
            <person name="van Sinderen D."/>
            <person name="Ventura M."/>
        </authorList>
    </citation>
    <scope>NUCLEOTIDE SEQUENCE [LARGE SCALE GENOMIC DNA]</scope>
    <source>
        <strain evidence="3 4">DSM 100201</strain>
    </source>
</reference>
<gene>
    <name evidence="3" type="ORF">BTIS_0782</name>
</gene>
<accession>A0A261FHH1</accession>
<dbReference type="EMBL" id="MWWV01000004">
    <property type="protein sequence ID" value="OZG58413.1"/>
    <property type="molecule type" value="Genomic_DNA"/>
</dbReference>
<dbReference type="SUPFAM" id="SSF56601">
    <property type="entry name" value="beta-lactamase/transpeptidase-like"/>
    <property type="match status" value="1"/>
</dbReference>
<dbReference type="Proteomes" id="UP000216444">
    <property type="component" value="Unassembled WGS sequence"/>
</dbReference>
<keyword evidence="2" id="KW-0812">Transmembrane</keyword>
<sequence>MTGTQPTGAQTAGTQPKKTNAIVPIIIAAVVAALVVTGGVAYEVLRIMDGNVASPQPSETALQTQAPTATPTVSGTPATDLDADKLQSIVNSYSSTDAAVSVRPVEDGDEFDSQQANSKFVAAGFYLPVYLSAKDAGNASAMSSAESMMRTMSNDDGNTAIGDLGGLSALNGWASGAGYGNTDFQRMFGDVAASNSGYENYTSASDATKMLAATAKAGGTDLMSFDLASEGVNAPSGTTLNGHRGQGIKNSYNFFIVMKTGKTDVAVAVLTQNMGKDRAAALTSDILAEVAAEVK</sequence>